<dbReference type="RefSeq" id="WP_006972389.1">
    <property type="nucleotide sequence ID" value="NZ_ABCS01000030.1"/>
</dbReference>
<proteinExistence type="predicted"/>
<dbReference type="Proteomes" id="UP000005801">
    <property type="component" value="Unassembled WGS sequence"/>
</dbReference>
<keyword evidence="2" id="KW-1185">Reference proteome</keyword>
<name>A6G6P0_9BACT</name>
<protein>
    <recommendedName>
        <fullName evidence="3">Lipoprotein</fullName>
    </recommendedName>
</protein>
<comment type="caution">
    <text evidence="1">The sequence shown here is derived from an EMBL/GenBank/DDBJ whole genome shotgun (WGS) entry which is preliminary data.</text>
</comment>
<evidence type="ECO:0000313" key="2">
    <source>
        <dbReference type="Proteomes" id="UP000005801"/>
    </source>
</evidence>
<sequence length="382" mass="43820">MAKRNLSDWTFSELLRRLAQLLGLVLIAACSEQAVERPEASLRASVHQFSFLAEAPVPALSTIAAVVEERDPGQGDAAMGERVDEARDRLHHSPYVCEQFEMRVRDDGRARHKRLRRSWTETDRQRFRKLVEMVAKEMGADPKLVALWALRESTYNPYAIHVLDPDLEASSQSWRRHRWDPERAEELHAIMAEVGARDPGYWKAKAELSRISRFKDNPYYEDRVSFDVVLPKGERERGETSYWGYGYGPFGFNPTYFLATWDAKAPPWVFCNDDGIAAIVTAVWAARQHQRECASLGFGDSNEVVNRRFSSGHCELRPGRAHLFRKRARARNINPRATAKLGDRWPMDSSDRRAIVEHMRTRAEAEGLLSRHARADAARLRH</sequence>
<reference evidence="1 2" key="1">
    <citation type="submission" date="2007-06" db="EMBL/GenBank/DDBJ databases">
        <authorList>
            <person name="Shimkets L."/>
            <person name="Ferriera S."/>
            <person name="Johnson J."/>
            <person name="Kravitz S."/>
            <person name="Beeson K."/>
            <person name="Sutton G."/>
            <person name="Rogers Y.-H."/>
            <person name="Friedman R."/>
            <person name="Frazier M."/>
            <person name="Venter J.C."/>
        </authorList>
    </citation>
    <scope>NUCLEOTIDE SEQUENCE [LARGE SCALE GENOMIC DNA]</scope>
    <source>
        <strain evidence="1 2">SIR-1</strain>
    </source>
</reference>
<accession>A6G6P0</accession>
<evidence type="ECO:0008006" key="3">
    <source>
        <dbReference type="Google" id="ProtNLM"/>
    </source>
</evidence>
<organism evidence="1 2">
    <name type="scientific">Plesiocystis pacifica SIR-1</name>
    <dbReference type="NCBI Taxonomy" id="391625"/>
    <lineage>
        <taxon>Bacteria</taxon>
        <taxon>Pseudomonadati</taxon>
        <taxon>Myxococcota</taxon>
        <taxon>Polyangia</taxon>
        <taxon>Nannocystales</taxon>
        <taxon>Nannocystaceae</taxon>
        <taxon>Plesiocystis</taxon>
    </lineage>
</organism>
<gene>
    <name evidence="1" type="ORF">PPSIR1_33419</name>
</gene>
<dbReference type="EMBL" id="ABCS01000030">
    <property type="protein sequence ID" value="EDM78517.1"/>
    <property type="molecule type" value="Genomic_DNA"/>
</dbReference>
<dbReference type="PROSITE" id="PS51257">
    <property type="entry name" value="PROKAR_LIPOPROTEIN"/>
    <property type="match status" value="1"/>
</dbReference>
<evidence type="ECO:0000313" key="1">
    <source>
        <dbReference type="EMBL" id="EDM78517.1"/>
    </source>
</evidence>
<dbReference type="AlphaFoldDB" id="A6G6P0"/>
<dbReference type="STRING" id="391625.PPSIR1_33419"/>